<accession>A0A7Y9XDZ6</accession>
<evidence type="ECO:0000259" key="3">
    <source>
        <dbReference type="Pfam" id="PF13581"/>
    </source>
</evidence>
<sequence length="177" mass="19101">MDETTPDRSVPTGAHGHRCAAIAPPWRLRFSDPDRCGIVLGPDPGHVRLARDWARRNSRATRRQADALVLAVSVLVTNALQHTRSGDPGGTTQVVLYRRPATYTLSVTDNGPRSGPAIPFPRVEAATNPLSPTGNGLRLLDALCAYWDWTGAAGEPLTVRAVLDRAATPVRFHVKPS</sequence>
<dbReference type="RefSeq" id="WP_179810078.1">
    <property type="nucleotide sequence ID" value="NZ_JACCHL010000001.1"/>
</dbReference>
<reference evidence="4 5" key="1">
    <citation type="submission" date="2020-07" db="EMBL/GenBank/DDBJ databases">
        <title>Sequencing the genomes of 1000 actinobacteria strains.</title>
        <authorList>
            <person name="Klenk H.-P."/>
        </authorList>
    </citation>
    <scope>NUCLEOTIDE SEQUENCE [LARGE SCALE GENOMIC DNA]</scope>
    <source>
        <strain evidence="4 5">DSM 45278</strain>
    </source>
</reference>
<keyword evidence="1" id="KW-0418">Kinase</keyword>
<feature type="domain" description="Histidine kinase/HSP90-like ATPase" evidence="3">
    <location>
        <begin position="43"/>
        <end position="149"/>
    </location>
</feature>
<dbReference type="InterPro" id="IPR036890">
    <property type="entry name" value="HATPase_C_sf"/>
</dbReference>
<organism evidence="4 5">
    <name type="scientific">Nocardiopsis sinuspersici</name>
    <dbReference type="NCBI Taxonomy" id="501010"/>
    <lineage>
        <taxon>Bacteria</taxon>
        <taxon>Bacillati</taxon>
        <taxon>Actinomycetota</taxon>
        <taxon>Actinomycetes</taxon>
        <taxon>Streptosporangiales</taxon>
        <taxon>Nocardiopsidaceae</taxon>
        <taxon>Nocardiopsis</taxon>
    </lineage>
</organism>
<protein>
    <submittedName>
        <fullName evidence="4">Anti-sigma regulatory factor (Ser/Thr protein kinase)</fullName>
    </submittedName>
</protein>
<dbReference type="PANTHER" id="PTHR35526:SF3">
    <property type="entry name" value="ANTI-SIGMA-F FACTOR RSBW"/>
    <property type="match status" value="1"/>
</dbReference>
<dbReference type="InterPro" id="IPR050267">
    <property type="entry name" value="Anti-sigma-factor_SerPK"/>
</dbReference>
<comment type="caution">
    <text evidence="4">The sequence shown here is derived from an EMBL/GenBank/DDBJ whole genome shotgun (WGS) entry which is preliminary data.</text>
</comment>
<name>A0A7Y9XDZ6_9ACTN</name>
<keyword evidence="1" id="KW-0723">Serine/threonine-protein kinase</keyword>
<proteinExistence type="predicted"/>
<keyword evidence="1" id="KW-0808">Transferase</keyword>
<dbReference type="InterPro" id="IPR003594">
    <property type="entry name" value="HATPase_dom"/>
</dbReference>
<dbReference type="AlphaFoldDB" id="A0A7Y9XDZ6"/>
<dbReference type="Gene3D" id="3.30.565.10">
    <property type="entry name" value="Histidine kinase-like ATPase, C-terminal domain"/>
    <property type="match status" value="1"/>
</dbReference>
<evidence type="ECO:0000256" key="1">
    <source>
        <dbReference type="ARBA" id="ARBA00022527"/>
    </source>
</evidence>
<evidence type="ECO:0000256" key="2">
    <source>
        <dbReference type="SAM" id="MobiDB-lite"/>
    </source>
</evidence>
<dbReference type="SUPFAM" id="SSF55874">
    <property type="entry name" value="ATPase domain of HSP90 chaperone/DNA topoisomerase II/histidine kinase"/>
    <property type="match status" value="1"/>
</dbReference>
<dbReference type="EMBL" id="JACCHL010000001">
    <property type="protein sequence ID" value="NYH52828.1"/>
    <property type="molecule type" value="Genomic_DNA"/>
</dbReference>
<feature type="region of interest" description="Disordered" evidence="2">
    <location>
        <begin position="106"/>
        <end position="127"/>
    </location>
</feature>
<dbReference type="CDD" id="cd16936">
    <property type="entry name" value="HATPase_RsbW-like"/>
    <property type="match status" value="1"/>
</dbReference>
<dbReference type="GO" id="GO:0004674">
    <property type="term" value="F:protein serine/threonine kinase activity"/>
    <property type="evidence" value="ECO:0007669"/>
    <property type="project" value="UniProtKB-KW"/>
</dbReference>
<dbReference type="Pfam" id="PF13581">
    <property type="entry name" value="HATPase_c_2"/>
    <property type="match status" value="1"/>
</dbReference>
<evidence type="ECO:0000313" key="5">
    <source>
        <dbReference type="Proteomes" id="UP000584931"/>
    </source>
</evidence>
<dbReference type="PANTHER" id="PTHR35526">
    <property type="entry name" value="ANTI-SIGMA-F FACTOR RSBW-RELATED"/>
    <property type="match status" value="1"/>
</dbReference>
<evidence type="ECO:0000313" key="4">
    <source>
        <dbReference type="EMBL" id="NYH52828.1"/>
    </source>
</evidence>
<dbReference type="Proteomes" id="UP000584931">
    <property type="component" value="Unassembled WGS sequence"/>
</dbReference>
<gene>
    <name evidence="4" type="ORF">HNR06_002417</name>
</gene>